<dbReference type="InterPro" id="IPR000727">
    <property type="entry name" value="T_SNARE_dom"/>
</dbReference>
<evidence type="ECO:0000256" key="1">
    <source>
        <dbReference type="ARBA" id="ARBA00009480"/>
    </source>
</evidence>
<dbReference type="PANTHER" id="PTHR19305">
    <property type="entry name" value="SYNAPTOSOMAL ASSOCIATED PROTEIN"/>
    <property type="match status" value="1"/>
</dbReference>
<feature type="region of interest" description="Disordered" evidence="9">
    <location>
        <begin position="230"/>
        <end position="253"/>
    </location>
</feature>
<organism evidence="11 12">
    <name type="scientific">Acrobeloides nanus</name>
    <dbReference type="NCBI Taxonomy" id="290746"/>
    <lineage>
        <taxon>Eukaryota</taxon>
        <taxon>Metazoa</taxon>
        <taxon>Ecdysozoa</taxon>
        <taxon>Nematoda</taxon>
        <taxon>Chromadorea</taxon>
        <taxon>Rhabditida</taxon>
        <taxon>Tylenchina</taxon>
        <taxon>Cephalobomorpha</taxon>
        <taxon>Cephaloboidea</taxon>
        <taxon>Cephalobidae</taxon>
        <taxon>Acrobeloides</taxon>
    </lineage>
</organism>
<dbReference type="SMART" id="SM00397">
    <property type="entry name" value="t_SNARE"/>
    <property type="match status" value="2"/>
</dbReference>
<dbReference type="SUPFAM" id="SSF58038">
    <property type="entry name" value="SNARE fusion complex"/>
    <property type="match status" value="2"/>
</dbReference>
<keyword evidence="11" id="KW-1185">Reference proteome</keyword>
<dbReference type="Proteomes" id="UP000887540">
    <property type="component" value="Unplaced"/>
</dbReference>
<dbReference type="GO" id="GO:0005886">
    <property type="term" value="C:plasma membrane"/>
    <property type="evidence" value="ECO:0007669"/>
    <property type="project" value="TreeGrafter"/>
</dbReference>
<dbReference type="FunFam" id="1.20.5.110:FF:000007">
    <property type="entry name" value="Synaptosomal-associated protein"/>
    <property type="match status" value="1"/>
</dbReference>
<keyword evidence="3" id="KW-0677">Repeat</keyword>
<evidence type="ECO:0000313" key="12">
    <source>
        <dbReference type="WBParaSite" id="ACRNAN_scaffold4815.g16115.t3"/>
    </source>
</evidence>
<dbReference type="Pfam" id="PF00835">
    <property type="entry name" value="SNAP-25"/>
    <property type="match status" value="1"/>
</dbReference>
<dbReference type="CDD" id="cd15889">
    <property type="entry name" value="SNARE_SNAP25N_23N"/>
    <property type="match status" value="1"/>
</dbReference>
<dbReference type="FunFam" id="1.20.5.110:FF:000018">
    <property type="entry name" value="Synaptosomal-associated protein"/>
    <property type="match status" value="1"/>
</dbReference>
<dbReference type="InterPro" id="IPR000928">
    <property type="entry name" value="SNAP-25_dom"/>
</dbReference>
<dbReference type="GO" id="GO:0098793">
    <property type="term" value="C:presynapse"/>
    <property type="evidence" value="ECO:0007669"/>
    <property type="project" value="GOC"/>
</dbReference>
<evidence type="ECO:0000313" key="11">
    <source>
        <dbReference type="Proteomes" id="UP000887540"/>
    </source>
</evidence>
<accession>A0A914E0L3</accession>
<dbReference type="GO" id="GO:0043005">
    <property type="term" value="C:neuron projection"/>
    <property type="evidence" value="ECO:0007669"/>
    <property type="project" value="UniProtKB-KW"/>
</dbReference>
<evidence type="ECO:0000256" key="8">
    <source>
        <dbReference type="SAM" id="Coils"/>
    </source>
</evidence>
<protein>
    <recommendedName>
        <fullName evidence="7">Synaptosomal-associated protein</fullName>
    </recommendedName>
</protein>
<evidence type="ECO:0000259" key="10">
    <source>
        <dbReference type="PROSITE" id="PS50192"/>
    </source>
</evidence>
<dbReference type="AlphaFoldDB" id="A0A914E0L3"/>
<reference evidence="12" key="1">
    <citation type="submission" date="2022-11" db="UniProtKB">
        <authorList>
            <consortium name="WormBaseParasite"/>
        </authorList>
    </citation>
    <scope>IDENTIFICATION</scope>
</reference>
<dbReference type="GO" id="GO:0016082">
    <property type="term" value="P:synaptic vesicle priming"/>
    <property type="evidence" value="ECO:0007669"/>
    <property type="project" value="TreeGrafter"/>
</dbReference>
<evidence type="ECO:0000256" key="6">
    <source>
        <dbReference type="ARBA" id="ARBA00034102"/>
    </source>
</evidence>
<feature type="domain" description="T-SNARE coiled-coil homology" evidence="10">
    <location>
        <begin position="187"/>
        <end position="249"/>
    </location>
</feature>
<feature type="coiled-coil region" evidence="8">
    <location>
        <begin position="94"/>
        <end position="128"/>
    </location>
</feature>
<dbReference type="PANTHER" id="PTHR19305:SF14">
    <property type="entry name" value="SYNAPTOSOMAL-ASSOCIATED PROTEIN-RELATED"/>
    <property type="match status" value="1"/>
</dbReference>
<dbReference type="Gene3D" id="1.20.5.110">
    <property type="match status" value="2"/>
</dbReference>
<dbReference type="CDD" id="cd15885">
    <property type="entry name" value="SNARE_SNAP25C"/>
    <property type="match status" value="1"/>
</dbReference>
<comment type="subcellular location">
    <subcellularLocation>
        <location evidence="6">Synapse</location>
        <location evidence="6">Synaptosome</location>
    </subcellularLocation>
</comment>
<feature type="domain" description="T-SNARE coiled-coil homology" evidence="10">
    <location>
        <begin position="63"/>
        <end position="125"/>
    </location>
</feature>
<dbReference type="PROSITE" id="PS50192">
    <property type="entry name" value="T_SNARE"/>
    <property type="match status" value="2"/>
</dbReference>
<dbReference type="GO" id="GO:0005484">
    <property type="term" value="F:SNAP receptor activity"/>
    <property type="evidence" value="ECO:0007669"/>
    <property type="project" value="TreeGrafter"/>
</dbReference>
<evidence type="ECO:0000256" key="3">
    <source>
        <dbReference type="ARBA" id="ARBA00022737"/>
    </source>
</evidence>
<evidence type="ECO:0000256" key="4">
    <source>
        <dbReference type="ARBA" id="ARBA00023018"/>
    </source>
</evidence>
<dbReference type="GO" id="GO:0031201">
    <property type="term" value="C:SNARE complex"/>
    <property type="evidence" value="ECO:0007669"/>
    <property type="project" value="TreeGrafter"/>
</dbReference>
<dbReference type="WBParaSite" id="ACRNAN_scaffold4815.g16115.t3">
    <property type="protein sequence ID" value="ACRNAN_scaffold4815.g16115.t3"/>
    <property type="gene ID" value="ACRNAN_scaffold4815.g16115"/>
</dbReference>
<proteinExistence type="inferred from homology"/>
<feature type="compositionally biased region" description="Polar residues" evidence="9">
    <location>
        <begin position="243"/>
        <end position="253"/>
    </location>
</feature>
<dbReference type="GO" id="GO:0031629">
    <property type="term" value="P:synaptic vesicle fusion to presynaptic active zone membrane"/>
    <property type="evidence" value="ECO:0007669"/>
    <property type="project" value="TreeGrafter"/>
</dbReference>
<evidence type="ECO:0000256" key="9">
    <source>
        <dbReference type="SAM" id="MobiDB-lite"/>
    </source>
</evidence>
<dbReference type="GO" id="GO:0019905">
    <property type="term" value="F:syntaxin binding"/>
    <property type="evidence" value="ECO:0007669"/>
    <property type="project" value="TreeGrafter"/>
</dbReference>
<keyword evidence="4" id="KW-0770">Synapse</keyword>
<name>A0A914E0L3_9BILA</name>
<sequence length="253" mass="28042">MAKVKANNVANGDIPESLDEINLRIAGTTDEFKPAENGLVEFDGLVMPEDMSDELKTLNVYIDQNSFESLESTRRMLALCEESKEAGIKTLVMLDDQGEQLERVEGNLDQINADMKEAEEHLKGMEKCCGLCVLPWNRNDDFEKGAEYAKTWKKDDDGGVISDQPRITVGDSGMGPTGGFITRITNDAREDEMDENIAQVSTMVGNLRNMAIDMSTEVSNQNRQLDRIQEKAGSNEARVASANERTSNLVRKA</sequence>
<comment type="similarity">
    <text evidence="1 7">Belongs to the SNAP-25 family.</text>
</comment>
<feature type="region of interest" description="Disordered" evidence="9">
    <location>
        <begin position="157"/>
        <end position="179"/>
    </location>
</feature>
<evidence type="ECO:0000256" key="5">
    <source>
        <dbReference type="ARBA" id="ARBA00023054"/>
    </source>
</evidence>
<keyword evidence="2" id="KW-0771">Synaptosome</keyword>
<keyword evidence="5 8" id="KW-0175">Coiled coil</keyword>
<evidence type="ECO:0000256" key="7">
    <source>
        <dbReference type="RuleBase" id="RU003496"/>
    </source>
</evidence>
<evidence type="ECO:0000256" key="2">
    <source>
        <dbReference type="ARBA" id="ARBA00022599"/>
    </source>
</evidence>